<gene>
    <name evidence="5" type="ORF">BYL167_LOCUS49001</name>
    <name evidence="2" type="ORF">CJN711_LOCUS709</name>
    <name evidence="4" type="ORF">WKI299_LOCUS25266</name>
    <name evidence="3" type="ORF">XDN619_LOCUS3580</name>
</gene>
<dbReference type="CDD" id="cd21037">
    <property type="entry name" value="MLKL_NTD"/>
    <property type="match status" value="1"/>
</dbReference>
<dbReference type="AlphaFoldDB" id="A0A814EKK3"/>
<dbReference type="EMBL" id="CAJOBH010144728">
    <property type="protein sequence ID" value="CAF4821116.1"/>
    <property type="molecule type" value="Genomic_DNA"/>
</dbReference>
<dbReference type="EMBL" id="CAJNRG010000566">
    <property type="protein sequence ID" value="CAF2007275.1"/>
    <property type="molecule type" value="Genomic_DNA"/>
</dbReference>
<reference evidence="2" key="1">
    <citation type="submission" date="2021-02" db="EMBL/GenBank/DDBJ databases">
        <authorList>
            <person name="Nowell W R."/>
        </authorList>
    </citation>
    <scope>NUCLEOTIDE SEQUENCE</scope>
</reference>
<dbReference type="Proteomes" id="UP000663856">
    <property type="component" value="Unassembled WGS sequence"/>
</dbReference>
<dbReference type="InterPro" id="IPR059179">
    <property type="entry name" value="MLKL-like_MCAfunc"/>
</dbReference>
<dbReference type="EMBL" id="CAJNOV010000049">
    <property type="protein sequence ID" value="CAF0967536.1"/>
    <property type="molecule type" value="Genomic_DNA"/>
</dbReference>
<organism evidence="2 6">
    <name type="scientific">Rotaria magnacalcarata</name>
    <dbReference type="NCBI Taxonomy" id="392030"/>
    <lineage>
        <taxon>Eukaryota</taxon>
        <taxon>Metazoa</taxon>
        <taxon>Spiralia</taxon>
        <taxon>Gnathifera</taxon>
        <taxon>Rotifera</taxon>
        <taxon>Eurotatoria</taxon>
        <taxon>Bdelloidea</taxon>
        <taxon>Philodinida</taxon>
        <taxon>Philodinidae</taxon>
        <taxon>Rotaria</taxon>
    </lineage>
</organism>
<evidence type="ECO:0000313" key="2">
    <source>
        <dbReference type="EMBL" id="CAF0967536.1"/>
    </source>
</evidence>
<proteinExistence type="predicted"/>
<feature type="domain" description="Mixed lineage kinase" evidence="1">
    <location>
        <begin position="4"/>
        <end position="105"/>
    </location>
</feature>
<dbReference type="InterPro" id="IPR036537">
    <property type="entry name" value="Adaptor_Cbl_N_dom_sf"/>
</dbReference>
<dbReference type="Proteomes" id="UP000663887">
    <property type="component" value="Unassembled WGS sequence"/>
</dbReference>
<evidence type="ECO:0000313" key="4">
    <source>
        <dbReference type="EMBL" id="CAF2125739.1"/>
    </source>
</evidence>
<dbReference type="Pfam" id="PF22215">
    <property type="entry name" value="MLKL_N"/>
    <property type="match status" value="1"/>
</dbReference>
<protein>
    <recommendedName>
        <fullName evidence="1">Mixed lineage kinase domain-containing protein</fullName>
    </recommendedName>
</protein>
<dbReference type="InterPro" id="IPR054000">
    <property type="entry name" value="MLKL_N"/>
</dbReference>
<dbReference type="Proteomes" id="UP000663855">
    <property type="component" value="Unassembled WGS sequence"/>
</dbReference>
<evidence type="ECO:0000259" key="1">
    <source>
        <dbReference type="Pfam" id="PF22215"/>
    </source>
</evidence>
<comment type="caution">
    <text evidence="2">The sequence shown here is derived from an EMBL/GenBank/DDBJ whole genome shotgun (WGS) entry which is preliminary data.</text>
</comment>
<dbReference type="Gene3D" id="1.20.930.20">
    <property type="entry name" value="Adaptor protein Cbl, N-terminal domain"/>
    <property type="match status" value="1"/>
</dbReference>
<sequence>MKQTVKDVKANEQQCARLVERINAICMALKSVNDRDLQRLELRKSLSKFRICVEECVAFVNQFADEKSWFIRVFKKQNYQEQYEEFNLQLSQCAADLNIGINLKQIFDAKQDLSDQI</sequence>
<dbReference type="EMBL" id="CAJNRF010010908">
    <property type="protein sequence ID" value="CAF2125739.1"/>
    <property type="molecule type" value="Genomic_DNA"/>
</dbReference>
<evidence type="ECO:0000313" key="3">
    <source>
        <dbReference type="EMBL" id="CAF2007275.1"/>
    </source>
</evidence>
<name>A0A814EKK3_9BILA</name>
<dbReference type="Proteomes" id="UP000681967">
    <property type="component" value="Unassembled WGS sequence"/>
</dbReference>
<accession>A0A814EKK3</accession>
<evidence type="ECO:0000313" key="5">
    <source>
        <dbReference type="EMBL" id="CAF4821116.1"/>
    </source>
</evidence>
<dbReference type="GO" id="GO:0007166">
    <property type="term" value="P:cell surface receptor signaling pathway"/>
    <property type="evidence" value="ECO:0007669"/>
    <property type="project" value="InterPro"/>
</dbReference>
<evidence type="ECO:0000313" key="6">
    <source>
        <dbReference type="Proteomes" id="UP000663855"/>
    </source>
</evidence>